<dbReference type="Proteomes" id="UP000190102">
    <property type="component" value="Unassembled WGS sequence"/>
</dbReference>
<protein>
    <submittedName>
        <fullName evidence="1">Uncharacterized protein</fullName>
    </submittedName>
</protein>
<name>A0A1T4KJ82_9BACT</name>
<accession>A0A1T4KJ82</accession>
<reference evidence="2" key="1">
    <citation type="submission" date="2017-02" db="EMBL/GenBank/DDBJ databases">
        <authorList>
            <person name="Varghese N."/>
            <person name="Submissions S."/>
        </authorList>
    </citation>
    <scope>NUCLEOTIDE SEQUENCE [LARGE SCALE GENOMIC DNA]</scope>
    <source>
        <strain evidence="2">ATCC BAA-34</strain>
    </source>
</reference>
<dbReference type="STRING" id="115783.SAMN02745119_00587"/>
<dbReference type="AlphaFoldDB" id="A0A1T4KJ82"/>
<gene>
    <name evidence="1" type="ORF">SAMN02745119_00587</name>
</gene>
<proteinExistence type="predicted"/>
<keyword evidence="2" id="KW-1185">Reference proteome</keyword>
<sequence>MINLKSVLTGPFNLAGEKTTVYYKDLEGNYSQATIAIRRMKNKVESDGIKAVSGLGWSVAGLWDNETRKFFTFEMLTDSTLNIMGKDYHVVSSTLSEVGGGNLYTLE</sequence>
<dbReference type="RefSeq" id="WP_078788872.1">
    <property type="nucleotide sequence ID" value="NZ_FUWR01000001.1"/>
</dbReference>
<dbReference type="EMBL" id="FUWR01000001">
    <property type="protein sequence ID" value="SJZ42468.1"/>
    <property type="molecule type" value="Genomic_DNA"/>
</dbReference>
<evidence type="ECO:0000313" key="1">
    <source>
        <dbReference type="EMBL" id="SJZ42468.1"/>
    </source>
</evidence>
<evidence type="ECO:0000313" key="2">
    <source>
        <dbReference type="Proteomes" id="UP000190102"/>
    </source>
</evidence>
<organism evidence="1 2">
    <name type="scientific">Trichlorobacter thiogenes</name>
    <dbReference type="NCBI Taxonomy" id="115783"/>
    <lineage>
        <taxon>Bacteria</taxon>
        <taxon>Pseudomonadati</taxon>
        <taxon>Thermodesulfobacteriota</taxon>
        <taxon>Desulfuromonadia</taxon>
        <taxon>Geobacterales</taxon>
        <taxon>Geobacteraceae</taxon>
        <taxon>Trichlorobacter</taxon>
    </lineage>
</organism>